<sequence>MADFDKVYDVIHSIASGFKEECVKCMEENKNVLIDCIQEQLYSGLDGTEHLLNPTYDNDTYFNEPGPWQNQAERYKSWKEKITPPLRGEMLYLPPRPVEVPNLFIIGTFYDSIFAQKIDSGLRFETKGFKEGPSIERKYGEQVLGVGDTAKEYFNIMYLRPWLERFFSECGYR</sequence>
<dbReference type="EMBL" id="CZBL01000002">
    <property type="protein sequence ID" value="CUP71474.1"/>
    <property type="molecule type" value="Genomic_DNA"/>
</dbReference>
<reference evidence="1 2" key="1">
    <citation type="submission" date="2015-09" db="EMBL/GenBank/DDBJ databases">
        <authorList>
            <consortium name="Pathogen Informatics"/>
        </authorList>
    </citation>
    <scope>NUCLEOTIDE SEQUENCE [LARGE SCALE GENOMIC DNA]</scope>
    <source>
        <strain evidence="1 2">2789STDY5834946</strain>
    </source>
</reference>
<dbReference type="AlphaFoldDB" id="A0A174QDQ5"/>
<dbReference type="RefSeq" id="WP_055255959.1">
    <property type="nucleotide sequence ID" value="NZ_CZBL01000002.1"/>
</dbReference>
<evidence type="ECO:0000313" key="1">
    <source>
        <dbReference type="EMBL" id="CUP71474.1"/>
    </source>
</evidence>
<evidence type="ECO:0000313" key="2">
    <source>
        <dbReference type="Proteomes" id="UP000095725"/>
    </source>
</evidence>
<name>A0A174QDQ5_9BACE</name>
<gene>
    <name evidence="1" type="ORF">ERS852558_00849</name>
</gene>
<proteinExistence type="predicted"/>
<dbReference type="Proteomes" id="UP000095725">
    <property type="component" value="Unassembled WGS sequence"/>
</dbReference>
<protein>
    <submittedName>
        <fullName evidence="1">Uncharacterized protein</fullName>
    </submittedName>
</protein>
<organism evidence="1 2">
    <name type="scientific">Bacteroides caccae</name>
    <dbReference type="NCBI Taxonomy" id="47678"/>
    <lineage>
        <taxon>Bacteria</taxon>
        <taxon>Pseudomonadati</taxon>
        <taxon>Bacteroidota</taxon>
        <taxon>Bacteroidia</taxon>
        <taxon>Bacteroidales</taxon>
        <taxon>Bacteroidaceae</taxon>
        <taxon>Bacteroides</taxon>
    </lineage>
</organism>
<accession>A0A174QDQ5</accession>